<dbReference type="InterPro" id="IPR001789">
    <property type="entry name" value="Sig_transdc_resp-reg_receiver"/>
</dbReference>
<dbReference type="CDD" id="cd00082">
    <property type="entry name" value="HisKA"/>
    <property type="match status" value="1"/>
</dbReference>
<dbReference type="SUPFAM" id="SSF52172">
    <property type="entry name" value="CheY-like"/>
    <property type="match status" value="1"/>
</dbReference>
<dbReference type="SUPFAM" id="SSF47384">
    <property type="entry name" value="Homodimeric domain of signal transducing histidine kinase"/>
    <property type="match status" value="1"/>
</dbReference>
<sequence>MENVRLLAEFDWSQTELGAIEDWPAERRAVVQTALGSLFPIWLAWGDDLVQIYNDGYNRIYGDKHPGAFGAKAVESWPEIWEFLKPALDRVKAEKQPHLFRDHLLPLQKSQSVEECYFTFCYSPIFAADGSVEGVMSVAVETTQEAIDMRRRPLTTLIIEAAPEDPHPISTKLKETVEDNVLDAKSALVFKENTEGHPVEWSLRCEGGCEDRILSAITAVPERPAFGVVTLEETSAGSEHADFLGYVTFTSIDGHSRKTLVLRPSALVTQESLTDLLFKLDKRLRVATEHLITLGNIKDELAQSDLVYRFLFENTLDGVVFSSPDMHGKGTETIIGVNKAACAMLGYEAEEMIGMRRDDCFFADDERVMSAISERAQQKVFKGELVFRHKSGRPVTLEITSILSGLRSGQRRSMSILRDWTQELNVERERAERSRLESIAQMTGGIAHDFNNLLTVIVSAAEHLEACIADLDQKEVVSDILTASSRAANLTSQLLAYARRQNLEPMSVDVNAAIRQIGRLAQTVVGKDVQIHYDYSRRSLTADVDLAQLTSALVNLIKNASDAMEGRGRVVVTTRVEQDAETLANLALMPGKYVSISVRDTGVGISSKNLPRIFDPFFTTKAGQGGSGLGLSMVQGFARQSGGDIMLQSAPGGGTLARLFLPQRVRSAKQAARSGVTRATGDIAYGFDVLVVDDDPLIRRQVTRLLTRLDVTHAEAGTGAEAIELLKMRPKLVLTDLAMPGAETGIEVASACLQAIPRIPVIVMSGFAADPRWTAASVRADVSLTKPFSRDELLRAIKKALG</sequence>
<dbReference type="PANTHER" id="PTHR43065:SF49">
    <property type="entry name" value="HISTIDINE KINASE"/>
    <property type="match status" value="1"/>
</dbReference>
<dbReference type="PROSITE" id="PS50109">
    <property type="entry name" value="HIS_KIN"/>
    <property type="match status" value="1"/>
</dbReference>
<dbReference type="Gene3D" id="3.40.50.2300">
    <property type="match status" value="1"/>
</dbReference>
<evidence type="ECO:0000256" key="1">
    <source>
        <dbReference type="ARBA" id="ARBA00000085"/>
    </source>
</evidence>
<dbReference type="Gene3D" id="1.10.287.130">
    <property type="match status" value="1"/>
</dbReference>
<protein>
    <recommendedName>
        <fullName evidence="2">histidine kinase</fullName>
        <ecNumber evidence="2">2.7.13.3</ecNumber>
    </recommendedName>
</protein>
<dbReference type="Proteomes" id="UP000309667">
    <property type="component" value="Unassembled WGS sequence"/>
</dbReference>
<proteinExistence type="predicted"/>
<dbReference type="EMBL" id="STGT01000001">
    <property type="protein sequence ID" value="THV16761.1"/>
    <property type="molecule type" value="Genomic_DNA"/>
</dbReference>
<dbReference type="NCBIfam" id="TIGR00229">
    <property type="entry name" value="sensory_box"/>
    <property type="match status" value="1"/>
</dbReference>
<evidence type="ECO:0000259" key="5">
    <source>
        <dbReference type="PROSITE" id="PS50109"/>
    </source>
</evidence>
<dbReference type="InterPro" id="IPR036097">
    <property type="entry name" value="HisK_dim/P_sf"/>
</dbReference>
<dbReference type="PANTHER" id="PTHR43065">
    <property type="entry name" value="SENSOR HISTIDINE KINASE"/>
    <property type="match status" value="1"/>
</dbReference>
<feature type="domain" description="Histidine kinase" evidence="5">
    <location>
        <begin position="445"/>
        <end position="665"/>
    </location>
</feature>
<evidence type="ECO:0000313" key="8">
    <source>
        <dbReference type="EMBL" id="THV16761.1"/>
    </source>
</evidence>
<dbReference type="Pfam" id="PF13426">
    <property type="entry name" value="PAS_9"/>
    <property type="match status" value="1"/>
</dbReference>
<evidence type="ECO:0000259" key="7">
    <source>
        <dbReference type="PROSITE" id="PS50112"/>
    </source>
</evidence>
<gene>
    <name evidence="8" type="ORF">E9677_01805</name>
</gene>
<dbReference type="InterPro" id="IPR005467">
    <property type="entry name" value="His_kinase_dom"/>
</dbReference>
<evidence type="ECO:0000256" key="2">
    <source>
        <dbReference type="ARBA" id="ARBA00012438"/>
    </source>
</evidence>
<dbReference type="Pfam" id="PF00072">
    <property type="entry name" value="Response_reg"/>
    <property type="match status" value="1"/>
</dbReference>
<dbReference type="InterPro" id="IPR003594">
    <property type="entry name" value="HATPase_dom"/>
</dbReference>
<dbReference type="SMART" id="SM00091">
    <property type="entry name" value="PAS"/>
    <property type="match status" value="1"/>
</dbReference>
<evidence type="ECO:0000256" key="4">
    <source>
        <dbReference type="PROSITE-ProRule" id="PRU00169"/>
    </source>
</evidence>
<evidence type="ECO:0000259" key="6">
    <source>
        <dbReference type="PROSITE" id="PS50110"/>
    </source>
</evidence>
<dbReference type="InterPro" id="IPR035965">
    <property type="entry name" value="PAS-like_dom_sf"/>
</dbReference>
<feature type="modified residue" description="4-aspartylphosphate" evidence="4">
    <location>
        <position position="736"/>
    </location>
</feature>
<name>A0ABY2QZQ5_9HYPH</name>
<accession>A0ABY2QZQ5</accession>
<dbReference type="InterPro" id="IPR000014">
    <property type="entry name" value="PAS"/>
</dbReference>
<dbReference type="InterPro" id="IPR036890">
    <property type="entry name" value="HATPase_C_sf"/>
</dbReference>
<dbReference type="Pfam" id="PF00512">
    <property type="entry name" value="HisKA"/>
    <property type="match status" value="1"/>
</dbReference>
<dbReference type="PRINTS" id="PR00344">
    <property type="entry name" value="BCTRLSENSOR"/>
</dbReference>
<organism evidence="8 9">
    <name type="scientific">Rhizobium rhizophilum</name>
    <dbReference type="NCBI Taxonomy" id="1850373"/>
    <lineage>
        <taxon>Bacteria</taxon>
        <taxon>Pseudomonadati</taxon>
        <taxon>Pseudomonadota</taxon>
        <taxon>Alphaproteobacteria</taxon>
        <taxon>Hyphomicrobiales</taxon>
        <taxon>Rhizobiaceae</taxon>
        <taxon>Rhizobium/Agrobacterium group</taxon>
        <taxon>Rhizobium</taxon>
    </lineage>
</organism>
<dbReference type="Gene3D" id="3.30.565.10">
    <property type="entry name" value="Histidine kinase-like ATPase, C-terminal domain"/>
    <property type="match status" value="1"/>
</dbReference>
<dbReference type="CDD" id="cd00130">
    <property type="entry name" value="PAS"/>
    <property type="match status" value="1"/>
</dbReference>
<dbReference type="InterPro" id="IPR004358">
    <property type="entry name" value="Sig_transdc_His_kin-like_C"/>
</dbReference>
<dbReference type="SUPFAM" id="SSF55874">
    <property type="entry name" value="ATPase domain of HSP90 chaperone/DNA topoisomerase II/histidine kinase"/>
    <property type="match status" value="1"/>
</dbReference>
<dbReference type="SUPFAM" id="SSF55785">
    <property type="entry name" value="PYP-like sensor domain (PAS domain)"/>
    <property type="match status" value="1"/>
</dbReference>
<dbReference type="InterPro" id="IPR058245">
    <property type="entry name" value="NreC/VraR/RcsB-like_REC"/>
</dbReference>
<dbReference type="RefSeq" id="WP_136556386.1">
    <property type="nucleotide sequence ID" value="NZ_STGT01000001.1"/>
</dbReference>
<reference evidence="8 9" key="1">
    <citation type="submission" date="2019-04" db="EMBL/GenBank/DDBJ databases">
        <title>Genome sequence of strain 7209-2.</title>
        <authorList>
            <person name="Gao J."/>
            <person name="Sun J."/>
        </authorList>
    </citation>
    <scope>NUCLEOTIDE SEQUENCE [LARGE SCALE GENOMIC DNA]</scope>
    <source>
        <strain evidence="8 9">7209-2</strain>
    </source>
</reference>
<dbReference type="Gene3D" id="3.30.450.20">
    <property type="entry name" value="PAS domain"/>
    <property type="match status" value="2"/>
</dbReference>
<dbReference type="CDD" id="cd17535">
    <property type="entry name" value="REC_NarL-like"/>
    <property type="match status" value="1"/>
</dbReference>
<dbReference type="Pfam" id="PF02518">
    <property type="entry name" value="HATPase_c"/>
    <property type="match status" value="1"/>
</dbReference>
<dbReference type="EC" id="2.7.13.3" evidence="2"/>
<comment type="catalytic activity">
    <reaction evidence="1">
        <text>ATP + protein L-histidine = ADP + protein N-phospho-L-histidine.</text>
        <dbReference type="EC" id="2.7.13.3"/>
    </reaction>
</comment>
<feature type="domain" description="PAS" evidence="7">
    <location>
        <begin position="325"/>
        <end position="354"/>
    </location>
</feature>
<comment type="caution">
    <text evidence="8">The sequence shown here is derived from an EMBL/GenBank/DDBJ whole genome shotgun (WGS) entry which is preliminary data.</text>
</comment>
<feature type="domain" description="Response regulatory" evidence="6">
    <location>
        <begin position="688"/>
        <end position="801"/>
    </location>
</feature>
<dbReference type="PROSITE" id="PS50110">
    <property type="entry name" value="RESPONSE_REGULATORY"/>
    <property type="match status" value="1"/>
</dbReference>
<dbReference type="SMART" id="SM00388">
    <property type="entry name" value="HisKA"/>
    <property type="match status" value="1"/>
</dbReference>
<keyword evidence="3 4" id="KW-0597">Phosphoprotein</keyword>
<evidence type="ECO:0000256" key="3">
    <source>
        <dbReference type="ARBA" id="ARBA00022553"/>
    </source>
</evidence>
<dbReference type="SMART" id="SM00387">
    <property type="entry name" value="HATPase_c"/>
    <property type="match status" value="1"/>
</dbReference>
<dbReference type="InterPro" id="IPR003661">
    <property type="entry name" value="HisK_dim/P_dom"/>
</dbReference>
<dbReference type="PROSITE" id="PS50112">
    <property type="entry name" value="PAS"/>
    <property type="match status" value="1"/>
</dbReference>
<dbReference type="InterPro" id="IPR011006">
    <property type="entry name" value="CheY-like_superfamily"/>
</dbReference>
<evidence type="ECO:0000313" key="9">
    <source>
        <dbReference type="Proteomes" id="UP000309667"/>
    </source>
</evidence>
<dbReference type="SMART" id="SM00448">
    <property type="entry name" value="REC"/>
    <property type="match status" value="1"/>
</dbReference>
<keyword evidence="9" id="KW-1185">Reference proteome</keyword>